<evidence type="ECO:0000256" key="7">
    <source>
        <dbReference type="ARBA" id="ARBA00023170"/>
    </source>
</evidence>
<evidence type="ECO:0000256" key="2">
    <source>
        <dbReference type="ARBA" id="ARBA00010663"/>
    </source>
</evidence>
<proteinExistence type="inferred from homology"/>
<organism evidence="12 13">
    <name type="scientific">Folsomia candida</name>
    <name type="common">Springtail</name>
    <dbReference type="NCBI Taxonomy" id="158441"/>
    <lineage>
        <taxon>Eukaryota</taxon>
        <taxon>Metazoa</taxon>
        <taxon>Ecdysozoa</taxon>
        <taxon>Arthropoda</taxon>
        <taxon>Hexapoda</taxon>
        <taxon>Collembola</taxon>
        <taxon>Entomobryomorpha</taxon>
        <taxon>Isotomoidea</taxon>
        <taxon>Isotomidae</taxon>
        <taxon>Proisotominae</taxon>
        <taxon>Folsomia</taxon>
    </lineage>
</organism>
<dbReference type="Proteomes" id="UP000198287">
    <property type="component" value="Unassembled WGS sequence"/>
</dbReference>
<protein>
    <submittedName>
        <fullName evidence="12">Opsin, ultraviolet-sensitive</fullName>
    </submittedName>
</protein>
<dbReference type="GO" id="GO:0005886">
    <property type="term" value="C:plasma membrane"/>
    <property type="evidence" value="ECO:0007669"/>
    <property type="project" value="TreeGrafter"/>
</dbReference>
<dbReference type="InterPro" id="IPR017452">
    <property type="entry name" value="GPCR_Rhodpsn_7TM"/>
</dbReference>
<feature type="compositionally biased region" description="Polar residues" evidence="9">
    <location>
        <begin position="7"/>
        <end position="20"/>
    </location>
</feature>
<evidence type="ECO:0000256" key="1">
    <source>
        <dbReference type="ARBA" id="ARBA00004141"/>
    </source>
</evidence>
<comment type="subcellular location">
    <subcellularLocation>
        <location evidence="1">Membrane</location>
        <topology evidence="1">Multi-pass membrane protein</topology>
    </subcellularLocation>
</comment>
<keyword evidence="5" id="KW-0297">G-protein coupled receptor</keyword>
<name>A0A226DYJ3_FOLCA</name>
<dbReference type="Gene3D" id="1.20.1070.10">
    <property type="entry name" value="Rhodopsin 7-helix transmembrane proteins"/>
    <property type="match status" value="1"/>
</dbReference>
<keyword evidence="13" id="KW-1185">Reference proteome</keyword>
<keyword evidence="6 10" id="KW-0472">Membrane</keyword>
<feature type="transmembrane region" description="Helical" evidence="10">
    <location>
        <begin position="310"/>
        <end position="330"/>
    </location>
</feature>
<feature type="domain" description="G-protein coupled receptors family 1 profile" evidence="11">
    <location>
        <begin position="103"/>
        <end position="367"/>
    </location>
</feature>
<feature type="transmembrane region" description="Helical" evidence="10">
    <location>
        <begin position="124"/>
        <end position="144"/>
    </location>
</feature>
<evidence type="ECO:0000256" key="8">
    <source>
        <dbReference type="ARBA" id="ARBA00023224"/>
    </source>
</evidence>
<reference evidence="12 13" key="1">
    <citation type="submission" date="2015-12" db="EMBL/GenBank/DDBJ databases">
        <title>The genome of Folsomia candida.</title>
        <authorList>
            <person name="Faddeeva A."/>
            <person name="Derks M.F."/>
            <person name="Anvar Y."/>
            <person name="Smit S."/>
            <person name="Van Straalen N."/>
            <person name="Roelofs D."/>
        </authorList>
    </citation>
    <scope>NUCLEOTIDE SEQUENCE [LARGE SCALE GENOMIC DNA]</scope>
    <source>
        <strain evidence="12 13">VU population</strain>
        <tissue evidence="12">Whole body</tissue>
    </source>
</reference>
<feature type="transmembrane region" description="Helical" evidence="10">
    <location>
        <begin position="156"/>
        <end position="179"/>
    </location>
</feature>
<keyword evidence="7" id="KW-0675">Receptor</keyword>
<keyword evidence="3 10" id="KW-0812">Transmembrane</keyword>
<feature type="transmembrane region" description="Helical" evidence="10">
    <location>
        <begin position="355"/>
        <end position="374"/>
    </location>
</feature>
<dbReference type="OrthoDB" id="10049706at2759"/>
<dbReference type="PANTHER" id="PTHR45695">
    <property type="entry name" value="LEUCOKININ RECEPTOR-RELATED"/>
    <property type="match status" value="1"/>
</dbReference>
<keyword evidence="8" id="KW-0807">Transducer</keyword>
<dbReference type="InterPro" id="IPR000276">
    <property type="entry name" value="GPCR_Rhodpsn"/>
</dbReference>
<evidence type="ECO:0000256" key="6">
    <source>
        <dbReference type="ARBA" id="ARBA00023136"/>
    </source>
</evidence>
<dbReference type="EMBL" id="LNIX01000009">
    <property type="protein sequence ID" value="OXA50299.1"/>
    <property type="molecule type" value="Genomic_DNA"/>
</dbReference>
<dbReference type="SUPFAM" id="SSF81321">
    <property type="entry name" value="Family A G protein-coupled receptor-like"/>
    <property type="match status" value="1"/>
</dbReference>
<dbReference type="PRINTS" id="PR00237">
    <property type="entry name" value="GPCRRHODOPSN"/>
</dbReference>
<evidence type="ECO:0000313" key="12">
    <source>
        <dbReference type="EMBL" id="OXA50299.1"/>
    </source>
</evidence>
<dbReference type="PROSITE" id="PS50262">
    <property type="entry name" value="G_PROTEIN_RECEP_F1_2"/>
    <property type="match status" value="1"/>
</dbReference>
<comment type="similarity">
    <text evidence="2">Belongs to the G-protein coupled receptor 1 family.</text>
</comment>
<evidence type="ECO:0000259" key="11">
    <source>
        <dbReference type="PROSITE" id="PS50262"/>
    </source>
</evidence>
<sequence length="389" mass="44570">MPCKNYSLGTPSQNSSSSFFGTGLRRDEDGEIVVDLGLETVATTEMSWMSPLQYESEQLEKVSLLTRSINSTTLFALKKATPEADEIFTNPFFIFVTALSCFGNLAIICLICSFPKFRKPANLLIANLSVSSLLLMVSVNIRYMEFSMDLWTYSSLWCRTLACLHRIPVPLVALTTMAISFDRGRVARNPLTRTCSMNPFWRVIFIWSFSLLIAAPLGVSRKFDPCISNPYKCSKTLLFSNMSVTIMYAILFLFSVYIIPSMILVQESTKTLRKIRFLRASIVTWSENRIGVQIFPTFPDTRLRLLRNSCTFSVIFLVFWLPYGFAQFFLDLPQNLLPDILVAYTQFYVKVLKNFTYIQVMMNPVILFMLSYDFGTYCQRFKMKCPTLV</sequence>
<dbReference type="AlphaFoldDB" id="A0A226DYJ3"/>
<keyword evidence="4 10" id="KW-1133">Transmembrane helix</keyword>
<dbReference type="GO" id="GO:0004930">
    <property type="term" value="F:G protein-coupled receptor activity"/>
    <property type="evidence" value="ECO:0007669"/>
    <property type="project" value="UniProtKB-KW"/>
</dbReference>
<dbReference type="CDD" id="cd00637">
    <property type="entry name" value="7tm_classA_rhodopsin-like"/>
    <property type="match status" value="1"/>
</dbReference>
<evidence type="ECO:0000313" key="13">
    <source>
        <dbReference type="Proteomes" id="UP000198287"/>
    </source>
</evidence>
<feature type="transmembrane region" description="Helical" evidence="10">
    <location>
        <begin position="239"/>
        <end position="265"/>
    </location>
</feature>
<evidence type="ECO:0000256" key="3">
    <source>
        <dbReference type="ARBA" id="ARBA00022692"/>
    </source>
</evidence>
<dbReference type="Pfam" id="PF00001">
    <property type="entry name" value="7tm_1"/>
    <property type="match status" value="1"/>
</dbReference>
<dbReference type="PANTHER" id="PTHR45695:SF9">
    <property type="entry name" value="LEUCOKININ RECEPTOR"/>
    <property type="match status" value="1"/>
</dbReference>
<accession>A0A226DYJ3</accession>
<evidence type="ECO:0000256" key="10">
    <source>
        <dbReference type="SAM" id="Phobius"/>
    </source>
</evidence>
<evidence type="ECO:0000256" key="9">
    <source>
        <dbReference type="SAM" id="MobiDB-lite"/>
    </source>
</evidence>
<feature type="region of interest" description="Disordered" evidence="9">
    <location>
        <begin position="1"/>
        <end position="20"/>
    </location>
</feature>
<gene>
    <name evidence="12" type="ORF">Fcan01_14902</name>
</gene>
<feature type="transmembrane region" description="Helical" evidence="10">
    <location>
        <begin position="200"/>
        <end position="219"/>
    </location>
</feature>
<feature type="transmembrane region" description="Helical" evidence="10">
    <location>
        <begin position="92"/>
        <end position="112"/>
    </location>
</feature>
<evidence type="ECO:0000256" key="5">
    <source>
        <dbReference type="ARBA" id="ARBA00023040"/>
    </source>
</evidence>
<evidence type="ECO:0000256" key="4">
    <source>
        <dbReference type="ARBA" id="ARBA00022989"/>
    </source>
</evidence>
<comment type="caution">
    <text evidence="12">The sequence shown here is derived from an EMBL/GenBank/DDBJ whole genome shotgun (WGS) entry which is preliminary data.</text>
</comment>